<name>A0A4V0Z713_9FIRM</name>
<dbReference type="KEGG" id="bpro:PMF13cell1_00712"/>
<evidence type="ECO:0000313" key="1">
    <source>
        <dbReference type="EMBL" id="QBE95198.1"/>
    </source>
</evidence>
<gene>
    <name evidence="1" type="ORF">PMF13cell1_00712</name>
</gene>
<dbReference type="Proteomes" id="UP000289794">
    <property type="component" value="Chromosome"/>
</dbReference>
<evidence type="ECO:0000313" key="2">
    <source>
        <dbReference type="Proteomes" id="UP000289794"/>
    </source>
</evidence>
<protein>
    <recommendedName>
        <fullName evidence="3">Spore protease YyaC</fullName>
    </recommendedName>
</protein>
<dbReference type="NCBIfam" id="TIGR02841">
    <property type="entry name" value="spore_YyaC"/>
    <property type="match status" value="1"/>
</dbReference>
<reference evidence="1 2" key="1">
    <citation type="submission" date="2019-01" db="EMBL/GenBank/DDBJ databases">
        <title>PMF-metabolizing Aryl O-demethylase.</title>
        <authorList>
            <person name="Kim M."/>
        </authorList>
    </citation>
    <scope>NUCLEOTIDE SEQUENCE [LARGE SCALE GENOMIC DNA]</scope>
    <source>
        <strain evidence="1 2">PMF1</strain>
    </source>
</reference>
<evidence type="ECO:0008006" key="3">
    <source>
        <dbReference type="Google" id="ProtNLM"/>
    </source>
</evidence>
<dbReference type="InterPro" id="IPR023430">
    <property type="entry name" value="Pept_HybD-like_dom_sf"/>
</dbReference>
<dbReference type="SUPFAM" id="SSF53163">
    <property type="entry name" value="HybD-like"/>
    <property type="match status" value="1"/>
</dbReference>
<proteinExistence type="predicted"/>
<dbReference type="Pfam" id="PF06866">
    <property type="entry name" value="DUF1256"/>
    <property type="match status" value="1"/>
</dbReference>
<dbReference type="InterPro" id="IPR009665">
    <property type="entry name" value="YyaC"/>
</dbReference>
<organism evidence="1 2">
    <name type="scientific">Blautia producta</name>
    <dbReference type="NCBI Taxonomy" id="33035"/>
    <lineage>
        <taxon>Bacteria</taxon>
        <taxon>Bacillati</taxon>
        <taxon>Bacillota</taxon>
        <taxon>Clostridia</taxon>
        <taxon>Lachnospirales</taxon>
        <taxon>Lachnospiraceae</taxon>
        <taxon>Blautia</taxon>
    </lineage>
</organism>
<accession>A0A4V0Z713</accession>
<sequence>MDKNMDTHLDTPVYYIESRTDRAGNKIGSLLTELYAKSDSNFEELVFLCIGSDRITGDSLGPLIGHRLSKEHLNRCSIYGTLANPVHALNLQETVESVKKEHPNSLTVAIDASLGSKKHQGYVTVGQGSLEPGLGVKKKLPPVGDISITGIVNLSGAFEHFLLQTTRLSTVMELADAIVSGILVAHRQYFGTRRPSLLAFFHPEEERRRSLTKLTSLSAESAAAKPKGS</sequence>
<dbReference type="EMBL" id="CP035945">
    <property type="protein sequence ID" value="QBE95198.1"/>
    <property type="molecule type" value="Genomic_DNA"/>
</dbReference>
<dbReference type="AlphaFoldDB" id="A0A4V0Z713"/>